<dbReference type="AlphaFoldDB" id="A0A3B0JJ79"/>
<dbReference type="OrthoDB" id="277011at2759"/>
<dbReference type="NCBIfam" id="TIGR02251">
    <property type="entry name" value="HIF-SF_euk"/>
    <property type="match status" value="1"/>
</dbReference>
<dbReference type="InterPro" id="IPR050365">
    <property type="entry name" value="TIM50"/>
</dbReference>
<protein>
    <submittedName>
        <fullName evidence="3">Blast:CTD nuclear envelope phosphatase 1 homolog</fullName>
    </submittedName>
</protein>
<dbReference type="InterPro" id="IPR004274">
    <property type="entry name" value="FCP1_dom"/>
</dbReference>
<gene>
    <name evidence="3" type="ORF">DGUA_6G014133</name>
</gene>
<dbReference type="Pfam" id="PF03031">
    <property type="entry name" value="NIF"/>
    <property type="match status" value="1"/>
</dbReference>
<dbReference type="SMART" id="SM00577">
    <property type="entry name" value="CPDc"/>
    <property type="match status" value="1"/>
</dbReference>
<dbReference type="InterPro" id="IPR023214">
    <property type="entry name" value="HAD_sf"/>
</dbReference>
<sequence length="265" mass="30758">MENKSDAHIIITLIITFSVSLFGILWISGTLLGVWDRFWYGIIRKLFCKYFIYKYMDTDNLTPVSKRRLTLVKKKTLFLDMDETLLTSVMIKEDGTPPSTKKCRSKYVPCDFEFLLQDDTRVKVYKRPFLDYFLDRVSEWYNIIIFTAGTEAYATPILDYLDGGRNILTRRLFRDSCVNVYGFNAKFVSLVCPDMANVILLDNSISECSFNVNNAIPITDYVIGDWDTELLKKLPFLDALRFVQDVRSILKRCKVLNAPSSFIEL</sequence>
<name>A0A3B0JJ79_DROGU</name>
<dbReference type="InterPro" id="IPR036412">
    <property type="entry name" value="HAD-like_sf"/>
</dbReference>
<accession>A0A3B0JJ79</accession>
<keyword evidence="1" id="KW-0472">Membrane</keyword>
<evidence type="ECO:0000313" key="4">
    <source>
        <dbReference type="Proteomes" id="UP000268350"/>
    </source>
</evidence>
<dbReference type="EMBL" id="OUUW01000006">
    <property type="protein sequence ID" value="SPP82295.1"/>
    <property type="molecule type" value="Genomic_DNA"/>
</dbReference>
<dbReference type="PANTHER" id="PTHR12210">
    <property type="entry name" value="DULLARD PROTEIN PHOSPHATASE"/>
    <property type="match status" value="1"/>
</dbReference>
<dbReference type="STRING" id="7266.A0A3B0JJ79"/>
<reference evidence="4" key="1">
    <citation type="submission" date="2018-01" db="EMBL/GenBank/DDBJ databases">
        <authorList>
            <person name="Alioto T."/>
            <person name="Alioto T."/>
        </authorList>
    </citation>
    <scope>NUCLEOTIDE SEQUENCE [LARGE SCALE GENOMIC DNA]</scope>
</reference>
<evidence type="ECO:0000259" key="2">
    <source>
        <dbReference type="PROSITE" id="PS50969"/>
    </source>
</evidence>
<dbReference type="InterPro" id="IPR011948">
    <property type="entry name" value="Dullard_phosphatase"/>
</dbReference>
<dbReference type="PROSITE" id="PS50969">
    <property type="entry name" value="FCP1"/>
    <property type="match status" value="1"/>
</dbReference>
<dbReference type="GO" id="GO:0016791">
    <property type="term" value="F:phosphatase activity"/>
    <property type="evidence" value="ECO:0007669"/>
    <property type="project" value="InterPro"/>
</dbReference>
<dbReference type="CDD" id="cd07521">
    <property type="entry name" value="HAD_FCP1-like"/>
    <property type="match status" value="1"/>
</dbReference>
<proteinExistence type="predicted"/>
<evidence type="ECO:0000256" key="1">
    <source>
        <dbReference type="SAM" id="Phobius"/>
    </source>
</evidence>
<keyword evidence="4" id="KW-1185">Reference proteome</keyword>
<feature type="transmembrane region" description="Helical" evidence="1">
    <location>
        <begin position="6"/>
        <end position="35"/>
    </location>
</feature>
<dbReference type="Proteomes" id="UP000268350">
    <property type="component" value="Unassembled WGS sequence"/>
</dbReference>
<dbReference type="SUPFAM" id="SSF56784">
    <property type="entry name" value="HAD-like"/>
    <property type="match status" value="1"/>
</dbReference>
<dbReference type="Gene3D" id="3.40.50.1000">
    <property type="entry name" value="HAD superfamily/HAD-like"/>
    <property type="match status" value="1"/>
</dbReference>
<evidence type="ECO:0000313" key="3">
    <source>
        <dbReference type="EMBL" id="SPP82295.1"/>
    </source>
</evidence>
<keyword evidence="1" id="KW-0812">Transmembrane</keyword>
<feature type="domain" description="FCP1 homology" evidence="2">
    <location>
        <begin position="70"/>
        <end position="240"/>
    </location>
</feature>
<keyword evidence="1" id="KW-1133">Transmembrane helix</keyword>
<organism evidence="3 4">
    <name type="scientific">Drosophila guanche</name>
    <name type="common">Fruit fly</name>
    <dbReference type="NCBI Taxonomy" id="7266"/>
    <lineage>
        <taxon>Eukaryota</taxon>
        <taxon>Metazoa</taxon>
        <taxon>Ecdysozoa</taxon>
        <taxon>Arthropoda</taxon>
        <taxon>Hexapoda</taxon>
        <taxon>Insecta</taxon>
        <taxon>Pterygota</taxon>
        <taxon>Neoptera</taxon>
        <taxon>Endopterygota</taxon>
        <taxon>Diptera</taxon>
        <taxon>Brachycera</taxon>
        <taxon>Muscomorpha</taxon>
        <taxon>Ephydroidea</taxon>
        <taxon>Drosophilidae</taxon>
        <taxon>Drosophila</taxon>
        <taxon>Sophophora</taxon>
    </lineage>
</organism>